<dbReference type="Proteomes" id="UP000619078">
    <property type="component" value="Unassembled WGS sequence"/>
</dbReference>
<proteinExistence type="predicted"/>
<dbReference type="SUPFAM" id="SSF53448">
    <property type="entry name" value="Nucleotide-diphospho-sugar transferases"/>
    <property type="match status" value="1"/>
</dbReference>
<organism evidence="2 3">
    <name type="scientific">Mucilaginibacter glaciei</name>
    <dbReference type="NCBI Taxonomy" id="2772109"/>
    <lineage>
        <taxon>Bacteria</taxon>
        <taxon>Pseudomonadati</taxon>
        <taxon>Bacteroidota</taxon>
        <taxon>Sphingobacteriia</taxon>
        <taxon>Sphingobacteriales</taxon>
        <taxon>Sphingobacteriaceae</taxon>
        <taxon>Mucilaginibacter</taxon>
    </lineage>
</organism>
<gene>
    <name evidence="2" type="ORF">IDJ76_04350</name>
</gene>
<protein>
    <submittedName>
        <fullName evidence="2">Glycosyltransferase</fullName>
    </submittedName>
</protein>
<dbReference type="EMBL" id="JACWMX010000001">
    <property type="protein sequence ID" value="MBD1392322.1"/>
    <property type="molecule type" value="Genomic_DNA"/>
</dbReference>
<dbReference type="Pfam" id="PF00535">
    <property type="entry name" value="Glycos_transf_2"/>
    <property type="match status" value="1"/>
</dbReference>
<accession>A0A926S120</accession>
<evidence type="ECO:0000313" key="2">
    <source>
        <dbReference type="EMBL" id="MBD1392322.1"/>
    </source>
</evidence>
<dbReference type="Gene3D" id="3.90.550.10">
    <property type="entry name" value="Spore Coat Polysaccharide Biosynthesis Protein SpsA, Chain A"/>
    <property type="match status" value="1"/>
</dbReference>
<name>A0A926S120_9SPHI</name>
<dbReference type="InterPro" id="IPR001173">
    <property type="entry name" value="Glyco_trans_2-like"/>
</dbReference>
<sequence>MDLKKIIAVIVLYKSSLEESVCFQSLLKSVDSFNSQLLLVVYNNSPDYWQYGNDSYKGVTITYLEDHKNSGVSKAYNTAFDYGIGQNKEYILLLDQDTQLEKLFFNVFFDYESKFNKDAGLYCPMICNDFGLLSPAKFFLYSSQKLSSIEPGVHSLEPLAIINSGLIISTKLYQLNGGYNEKIKLDFSDFDFLRRVLTFTKLVVVLDVKCKHELSGESKMPLASALNRFDYYLEGALYYKKTLLDAIGLSMWIMLRSVKLGVKYKTAKFATKTFGVLFKNR</sequence>
<comment type="caution">
    <text evidence="2">The sequence shown here is derived from an EMBL/GenBank/DDBJ whole genome shotgun (WGS) entry which is preliminary data.</text>
</comment>
<dbReference type="AlphaFoldDB" id="A0A926S120"/>
<evidence type="ECO:0000259" key="1">
    <source>
        <dbReference type="Pfam" id="PF00535"/>
    </source>
</evidence>
<dbReference type="InterPro" id="IPR029044">
    <property type="entry name" value="Nucleotide-diphossugar_trans"/>
</dbReference>
<reference evidence="2" key="1">
    <citation type="submission" date="2020-09" db="EMBL/GenBank/DDBJ databases">
        <title>Novel species of Mucilaginibacter isolated from a glacier on the Tibetan Plateau.</title>
        <authorList>
            <person name="Liu Q."/>
            <person name="Xin Y.-H."/>
        </authorList>
    </citation>
    <scope>NUCLEOTIDE SEQUENCE</scope>
    <source>
        <strain evidence="2">ZB1P21</strain>
    </source>
</reference>
<keyword evidence="3" id="KW-1185">Reference proteome</keyword>
<feature type="domain" description="Glycosyltransferase 2-like" evidence="1">
    <location>
        <begin position="24"/>
        <end position="106"/>
    </location>
</feature>
<dbReference type="RefSeq" id="WP_191161072.1">
    <property type="nucleotide sequence ID" value="NZ_JACWMX010000001.1"/>
</dbReference>
<evidence type="ECO:0000313" key="3">
    <source>
        <dbReference type="Proteomes" id="UP000619078"/>
    </source>
</evidence>